<name>A4G558_HERAR</name>
<comment type="catalytic activity">
    <reaction evidence="1 5">
        <text>3'-dephospho-CoA + ATP = 2'-(5''-triphospho-alpha-D-ribosyl)-3'-dephospho-CoA + adenine</text>
        <dbReference type="Rhea" id="RHEA:15117"/>
        <dbReference type="ChEBI" id="CHEBI:16708"/>
        <dbReference type="ChEBI" id="CHEBI:30616"/>
        <dbReference type="ChEBI" id="CHEBI:57328"/>
        <dbReference type="ChEBI" id="CHEBI:61378"/>
        <dbReference type="EC" id="2.4.2.52"/>
    </reaction>
</comment>
<dbReference type="STRING" id="204773.HEAR1474"/>
<dbReference type="GO" id="GO:0051191">
    <property type="term" value="P:prosthetic group biosynthetic process"/>
    <property type="evidence" value="ECO:0007669"/>
    <property type="project" value="TreeGrafter"/>
</dbReference>
<dbReference type="GO" id="GO:0046917">
    <property type="term" value="F:triphosphoribosyl-dephospho-CoA synthase activity"/>
    <property type="evidence" value="ECO:0007669"/>
    <property type="project" value="UniProtKB-UniRule"/>
</dbReference>
<accession>A4G558</accession>
<organism evidence="6 7">
    <name type="scientific">Herminiimonas arsenicoxydans</name>
    <dbReference type="NCBI Taxonomy" id="204773"/>
    <lineage>
        <taxon>Bacteria</taxon>
        <taxon>Pseudomonadati</taxon>
        <taxon>Pseudomonadota</taxon>
        <taxon>Betaproteobacteria</taxon>
        <taxon>Burkholderiales</taxon>
        <taxon>Oxalobacteraceae</taxon>
        <taxon>Herminiimonas</taxon>
    </lineage>
</organism>
<keyword evidence="7" id="KW-1185">Reference proteome</keyword>
<protein>
    <recommendedName>
        <fullName evidence="5">Probable 2-(5''-triphosphoribosyl)-3'-dephosphocoenzyme-A synthase</fullName>
        <shortName evidence="5">2-(5''-triphosphoribosyl)-3'-dephospho-CoA synthase</shortName>
        <ecNumber evidence="5">2.4.2.52</ecNumber>
    </recommendedName>
</protein>
<dbReference type="KEGG" id="har:HEAR1474"/>
<dbReference type="GO" id="GO:0005524">
    <property type="term" value="F:ATP binding"/>
    <property type="evidence" value="ECO:0007669"/>
    <property type="project" value="UniProtKB-KW"/>
</dbReference>
<dbReference type="Proteomes" id="UP000006697">
    <property type="component" value="Chromosome"/>
</dbReference>
<evidence type="ECO:0000256" key="3">
    <source>
        <dbReference type="ARBA" id="ARBA00022741"/>
    </source>
</evidence>
<dbReference type="HAMAP" id="MF_01883">
    <property type="entry name" value="MdcB"/>
    <property type="match status" value="1"/>
</dbReference>
<dbReference type="EC" id="2.4.2.52" evidence="5"/>
<dbReference type="EMBL" id="CU207211">
    <property type="protein sequence ID" value="CAL61645.1"/>
    <property type="molecule type" value="Genomic_DNA"/>
</dbReference>
<dbReference type="OrthoDB" id="114886at2"/>
<dbReference type="AlphaFoldDB" id="A4G558"/>
<evidence type="ECO:0000256" key="2">
    <source>
        <dbReference type="ARBA" id="ARBA00022679"/>
    </source>
</evidence>
<evidence type="ECO:0000256" key="4">
    <source>
        <dbReference type="ARBA" id="ARBA00022840"/>
    </source>
</evidence>
<keyword evidence="4 5" id="KW-0067">ATP-binding</keyword>
<evidence type="ECO:0000256" key="1">
    <source>
        <dbReference type="ARBA" id="ARBA00001210"/>
    </source>
</evidence>
<dbReference type="PANTHER" id="PTHR30201">
    <property type="entry name" value="TRIPHOSPHORIBOSYL-DEPHOSPHO-COA SYNTHASE"/>
    <property type="match status" value="1"/>
</dbReference>
<evidence type="ECO:0000313" key="6">
    <source>
        <dbReference type="EMBL" id="CAL61645.1"/>
    </source>
</evidence>
<proteinExistence type="inferred from homology"/>
<dbReference type="Pfam" id="PF01874">
    <property type="entry name" value="CitG"/>
    <property type="match status" value="1"/>
</dbReference>
<reference evidence="6 7" key="1">
    <citation type="journal article" date="2007" name="PLoS Genet.">
        <title>A tale of two oxidation states: bacterial colonization of arsenic-rich environments.</title>
        <authorList>
            <person name="Muller D."/>
            <person name="Medigue C."/>
            <person name="Koechler S."/>
            <person name="Barbe V."/>
            <person name="Barakat M."/>
            <person name="Talla E."/>
            <person name="Bonnefoy V."/>
            <person name="Krin E."/>
            <person name="Arsene-Ploetze F."/>
            <person name="Carapito C."/>
            <person name="Chandler M."/>
            <person name="Cournoyer B."/>
            <person name="Cruveiller S."/>
            <person name="Dossat C."/>
            <person name="Duval S."/>
            <person name="Heymann M."/>
            <person name="Leize E."/>
            <person name="Lieutaud A."/>
            <person name="Lievremont D."/>
            <person name="Makita Y."/>
            <person name="Mangenot S."/>
            <person name="Nitschke W."/>
            <person name="Ortet P."/>
            <person name="Perdrial N."/>
            <person name="Schoepp B."/>
            <person name="Siguier N."/>
            <person name="Simeonova D.D."/>
            <person name="Rouy Z."/>
            <person name="Segurens B."/>
            <person name="Turlin E."/>
            <person name="Vallenet D."/>
            <person name="Van Dorsselaer A."/>
            <person name="Weiss S."/>
            <person name="Weissenbach J."/>
            <person name="Lett M.C."/>
            <person name="Danchin A."/>
            <person name="Bertin P.N."/>
        </authorList>
    </citation>
    <scope>NUCLEOTIDE SEQUENCE [LARGE SCALE GENOMIC DNA]</scope>
    <source>
        <strain evidence="7">ULPAs1</strain>
    </source>
</reference>
<evidence type="ECO:0000313" key="7">
    <source>
        <dbReference type="Proteomes" id="UP000006697"/>
    </source>
</evidence>
<gene>
    <name evidence="5" type="primary">mdcB</name>
    <name evidence="6" type="ordered locus">HEAR1474</name>
</gene>
<keyword evidence="2 5" id="KW-0808">Transferase</keyword>
<dbReference type="PANTHER" id="PTHR30201:SF2">
    <property type="entry name" value="2-(5''-TRIPHOSPHORIBOSYL)-3'-DEPHOSPHOCOENZYME-A SYNTHASE"/>
    <property type="match status" value="1"/>
</dbReference>
<sequence>MKQSAHLFPARYREIPGSDAVRASSANRLLRNACLATAGIAIGSLHAELVLYPKPGLVSLIDNGSHADMDAGLFMRSLFSLRHYFVRVAHAGAADVPFGVLKELGIQAEQRMLVATGGINTHRGAIFSLGLLCAAAGYCHGHGLPVSESTLRTVLMSQWGAALERHSMQAASGTSHGMRVAHLYGISGAREEAAKGFPAVFDIGLPQLRNTLAAGRSSYHAQVDALFALMAHMADTNIYHRGGPDGAVLARQAAQGYIALGGTAHPHWYDTALDCHRQFVSRGLSPGGAADMLAASWFVYQTSLGME</sequence>
<keyword evidence="3 5" id="KW-0547">Nucleotide-binding</keyword>
<dbReference type="InterPro" id="IPR017555">
    <property type="entry name" value="TriPribosyl-deP-CoA_syn"/>
</dbReference>
<dbReference type="eggNOG" id="COG1767">
    <property type="taxonomic scope" value="Bacteria"/>
</dbReference>
<comment type="function">
    <text evidence="5">Involved in the formation of 2-(5''-phosphoribosyl)-3'-dephosphocoenzyme-A, the prosthetic group of the acyl-carrier protein of the malonate decarboxylase.</text>
</comment>
<dbReference type="Gene3D" id="1.10.4200.10">
    <property type="entry name" value="Triphosphoribosyl-dephospho-CoA protein"/>
    <property type="match status" value="1"/>
</dbReference>
<dbReference type="HOGENOM" id="CLU_056179_1_1_4"/>
<comment type="similarity">
    <text evidence="5">Belongs to the CitG/MdcB family.</text>
</comment>
<dbReference type="NCBIfam" id="TIGR03132">
    <property type="entry name" value="malonate_mdcB"/>
    <property type="match status" value="1"/>
</dbReference>
<evidence type="ECO:0000256" key="5">
    <source>
        <dbReference type="HAMAP-Rule" id="MF_01883"/>
    </source>
</evidence>
<dbReference type="InterPro" id="IPR002736">
    <property type="entry name" value="CitG"/>
</dbReference>